<evidence type="ECO:0000313" key="5">
    <source>
        <dbReference type="Proteomes" id="UP000622797"/>
    </source>
</evidence>
<accession>A0A8H4X389</accession>
<organism evidence="4 5">
    <name type="scientific">Fusarium sarcochroum</name>
    <dbReference type="NCBI Taxonomy" id="1208366"/>
    <lineage>
        <taxon>Eukaryota</taxon>
        <taxon>Fungi</taxon>
        <taxon>Dikarya</taxon>
        <taxon>Ascomycota</taxon>
        <taxon>Pezizomycotina</taxon>
        <taxon>Sordariomycetes</taxon>
        <taxon>Hypocreomycetidae</taxon>
        <taxon>Hypocreales</taxon>
        <taxon>Nectriaceae</taxon>
        <taxon>Fusarium</taxon>
        <taxon>Fusarium lateritium species complex</taxon>
    </lineage>
</organism>
<dbReference type="PROSITE" id="PS50297">
    <property type="entry name" value="ANK_REP_REGION"/>
    <property type="match status" value="1"/>
</dbReference>
<keyword evidence="1" id="KW-0040">ANK repeat</keyword>
<dbReference type="PROSITE" id="PS50088">
    <property type="entry name" value="ANK_REPEAT"/>
    <property type="match status" value="1"/>
</dbReference>
<reference evidence="4" key="1">
    <citation type="journal article" date="2020" name="BMC Genomics">
        <title>Correction to: Identification and distribution of gene clusters required for synthesis of sphingolipid metabolism inhibitors in diverse species of the filamentous fungus Fusarium.</title>
        <authorList>
            <person name="Kim H.S."/>
            <person name="Lohmar J.M."/>
            <person name="Busman M."/>
            <person name="Brown D.W."/>
            <person name="Naumann T.A."/>
            <person name="Divon H.H."/>
            <person name="Lysoe E."/>
            <person name="Uhlig S."/>
            <person name="Proctor R.H."/>
        </authorList>
    </citation>
    <scope>NUCLEOTIDE SEQUENCE</scope>
    <source>
        <strain evidence="4">NRRL 20472</strain>
    </source>
</reference>
<dbReference type="SMART" id="SM00248">
    <property type="entry name" value="ANK"/>
    <property type="match status" value="2"/>
</dbReference>
<feature type="region of interest" description="Disordered" evidence="2">
    <location>
        <begin position="297"/>
        <end position="336"/>
    </location>
</feature>
<dbReference type="InterPro" id="IPR010730">
    <property type="entry name" value="HET"/>
</dbReference>
<evidence type="ECO:0000256" key="1">
    <source>
        <dbReference type="PROSITE-ProRule" id="PRU00023"/>
    </source>
</evidence>
<sequence>MMGSNNFQPPPIEFRNFKYSELSPSSIRLLSFIKRPNQFSPPSIFGVPLLECILESVDIENAPEYDLISSTRGNPRPVKSGDIDNYGPTHQYPIAVNGRIMYVPRNIYEALKMARDVNDPVDRRHEPFNKTELIQAAEEHRIQIVQECLQQGAYIHAQDCFGETAIHYAAENGHLHIVELLLDHGASMTIVDSHGRTPLDCLSYLKPDQWNHVEDLSFKWNKDPELRKSSGSFVQVGRPIWIDAVCIDPLKTDEQVNHTSMISQIYSRAQSVVAWLGVSDDETEIARNAIRELLEGGEQNHQNHNEDDAMCEDDSSSTVESGSEAESEEELSPEEKVSAVVSLLRRSWFERPDLMHEVAFGRAITAYCGSHSFLLSEIMEYLRRRDENEDIPSDLEILSLIGNKTKKRESYGTRHGGMPQKKTRRREE</sequence>
<dbReference type="InterPro" id="IPR002110">
    <property type="entry name" value="Ankyrin_rpt"/>
</dbReference>
<dbReference type="Proteomes" id="UP000622797">
    <property type="component" value="Unassembled WGS sequence"/>
</dbReference>
<dbReference type="Gene3D" id="1.25.40.20">
    <property type="entry name" value="Ankyrin repeat-containing domain"/>
    <property type="match status" value="1"/>
</dbReference>
<feature type="compositionally biased region" description="Acidic residues" evidence="2">
    <location>
        <begin position="323"/>
        <end position="332"/>
    </location>
</feature>
<feature type="domain" description="Heterokaryon incompatibility" evidence="3">
    <location>
        <begin position="238"/>
        <end position="351"/>
    </location>
</feature>
<protein>
    <recommendedName>
        <fullName evidence="3">Heterokaryon incompatibility domain-containing protein</fullName>
    </recommendedName>
</protein>
<dbReference type="InterPro" id="IPR036770">
    <property type="entry name" value="Ankyrin_rpt-contain_sf"/>
</dbReference>
<proteinExistence type="predicted"/>
<dbReference type="AlphaFoldDB" id="A0A8H4X389"/>
<dbReference type="PANTHER" id="PTHR24148:SF64">
    <property type="entry name" value="HETEROKARYON INCOMPATIBILITY DOMAIN-CONTAINING PROTEIN"/>
    <property type="match status" value="1"/>
</dbReference>
<feature type="region of interest" description="Disordered" evidence="2">
    <location>
        <begin position="406"/>
        <end position="428"/>
    </location>
</feature>
<dbReference type="PANTHER" id="PTHR24148">
    <property type="entry name" value="ANKYRIN REPEAT DOMAIN-CONTAINING PROTEIN 39 HOMOLOG-RELATED"/>
    <property type="match status" value="1"/>
</dbReference>
<dbReference type="InterPro" id="IPR052895">
    <property type="entry name" value="HetReg/Transcr_Mod"/>
</dbReference>
<evidence type="ECO:0000313" key="4">
    <source>
        <dbReference type="EMBL" id="KAF4960303.1"/>
    </source>
</evidence>
<evidence type="ECO:0000256" key="2">
    <source>
        <dbReference type="SAM" id="MobiDB-lite"/>
    </source>
</evidence>
<evidence type="ECO:0000259" key="3">
    <source>
        <dbReference type="Pfam" id="PF06985"/>
    </source>
</evidence>
<dbReference type="Pfam" id="PF06985">
    <property type="entry name" value="HET"/>
    <property type="match status" value="1"/>
</dbReference>
<keyword evidence="5" id="KW-1185">Reference proteome</keyword>
<comment type="caution">
    <text evidence="4">The sequence shown here is derived from an EMBL/GenBank/DDBJ whole genome shotgun (WGS) entry which is preliminary data.</text>
</comment>
<dbReference type="SUPFAM" id="SSF48403">
    <property type="entry name" value="Ankyrin repeat"/>
    <property type="match status" value="1"/>
</dbReference>
<feature type="repeat" description="ANK" evidence="1">
    <location>
        <begin position="161"/>
        <end position="193"/>
    </location>
</feature>
<dbReference type="EMBL" id="JABEXW010000641">
    <property type="protein sequence ID" value="KAF4960303.1"/>
    <property type="molecule type" value="Genomic_DNA"/>
</dbReference>
<dbReference type="Pfam" id="PF12796">
    <property type="entry name" value="Ank_2"/>
    <property type="match status" value="1"/>
</dbReference>
<gene>
    <name evidence="4" type="ORF">FSARC_10500</name>
</gene>
<reference evidence="4" key="2">
    <citation type="submission" date="2020-05" db="EMBL/GenBank/DDBJ databases">
        <authorList>
            <person name="Kim H.-S."/>
            <person name="Proctor R.H."/>
            <person name="Brown D.W."/>
        </authorList>
    </citation>
    <scope>NUCLEOTIDE SEQUENCE</scope>
    <source>
        <strain evidence="4">NRRL 20472</strain>
    </source>
</reference>
<name>A0A8H4X389_9HYPO</name>
<dbReference type="OrthoDB" id="4476201at2759"/>